<evidence type="ECO:0000256" key="1">
    <source>
        <dbReference type="SAM" id="Phobius"/>
    </source>
</evidence>
<dbReference type="GO" id="GO:0016746">
    <property type="term" value="F:acyltransferase activity"/>
    <property type="evidence" value="ECO:0007669"/>
    <property type="project" value="UniProtKB-KW"/>
</dbReference>
<name>A0A6G3XHQ6_9ACTN</name>
<comment type="caution">
    <text evidence="2">The sequence shown here is derived from an EMBL/GenBank/DDBJ whole genome shotgun (WGS) entry which is preliminary data.</text>
</comment>
<keyword evidence="2" id="KW-0012">Acyltransferase</keyword>
<keyword evidence="1" id="KW-0472">Membrane</keyword>
<dbReference type="AlphaFoldDB" id="A0A6G3XHQ6"/>
<keyword evidence="1" id="KW-0812">Transmembrane</keyword>
<accession>A0A6G3XHQ6</accession>
<evidence type="ECO:0000313" key="2">
    <source>
        <dbReference type="EMBL" id="NEE17203.1"/>
    </source>
</evidence>
<protein>
    <submittedName>
        <fullName evidence="2">Acyltransferase</fullName>
    </submittedName>
</protein>
<proteinExistence type="predicted"/>
<reference evidence="2" key="1">
    <citation type="submission" date="2020-01" db="EMBL/GenBank/DDBJ databases">
        <title>Insect and environment-associated Actinomycetes.</title>
        <authorList>
            <person name="Currrie C."/>
            <person name="Chevrette M."/>
            <person name="Carlson C."/>
            <person name="Stubbendieck R."/>
            <person name="Wendt-Pienkowski E."/>
        </authorList>
    </citation>
    <scope>NUCLEOTIDE SEQUENCE</scope>
    <source>
        <strain evidence="2">SID7499</strain>
    </source>
</reference>
<dbReference type="EMBL" id="JAAGMN010006671">
    <property type="protein sequence ID" value="NEE17203.1"/>
    <property type="molecule type" value="Genomic_DNA"/>
</dbReference>
<keyword evidence="2" id="KW-0808">Transferase</keyword>
<feature type="non-terminal residue" evidence="2">
    <location>
        <position position="78"/>
    </location>
</feature>
<organism evidence="2">
    <name type="scientific">Streptomyces sp. SID7499</name>
    <dbReference type="NCBI Taxonomy" id="2706086"/>
    <lineage>
        <taxon>Bacteria</taxon>
        <taxon>Bacillati</taxon>
        <taxon>Actinomycetota</taxon>
        <taxon>Actinomycetes</taxon>
        <taxon>Kitasatosporales</taxon>
        <taxon>Streptomycetaceae</taxon>
        <taxon>Streptomyces</taxon>
    </lineage>
</organism>
<keyword evidence="1" id="KW-1133">Transmembrane helix</keyword>
<feature type="transmembrane region" description="Helical" evidence="1">
    <location>
        <begin position="31"/>
        <end position="49"/>
    </location>
</feature>
<sequence length="78" mass="8085">PSLAAVAFGLAQCGAALLLLGPLRRALRRPALWAVVAVVNLSAMTVFLWHQTAMIVVTTSASLIADDPLPGLHTVPDG</sequence>
<gene>
    <name evidence="2" type="ORF">G3M58_63385</name>
</gene>
<feature type="non-terminal residue" evidence="2">
    <location>
        <position position="1"/>
    </location>
</feature>